<keyword evidence="7" id="KW-1185">Reference proteome</keyword>
<evidence type="ECO:0000256" key="2">
    <source>
        <dbReference type="ARBA" id="ARBA00012918"/>
    </source>
</evidence>
<dbReference type="RefSeq" id="WP_230509854.1">
    <property type="nucleotide sequence ID" value="NZ_JAJITD010000006.1"/>
</dbReference>
<feature type="binding site" evidence="5">
    <location>
        <position position="209"/>
    </location>
    <ligand>
        <name>substrate</name>
    </ligand>
</feature>
<sequence>MKNGEGDATRDYVSTGQLPVPYVVERLVHEAHERFRTDTDGVVSNVYPALERARPDLFGICLVGINGNVYSAGDVDYPFTIMSISKPFVFALVCQAIGAATCREQLGVNSTGLPFNSLSAIERSPDGRTNPMVNSGAIATTSLVPGNSSLEKWDFIRQGLSRFAGRELTVNEEVYASASQTNFRNRGIANVLHGYGRLGCDPKTATDLYTRQCCLDINARDLAVMGATLADGGFNPLTGEWVVDNEVCHYTLAVMVTAGLYETSGDWLCDIGLPGKSGIGGGIVTVSPGKSGLGTFAPRLDAAGNSVKGQLAARFLSRRLGMDMFVSEPYREHD</sequence>
<dbReference type="EC" id="3.5.1.2" evidence="2 5"/>
<gene>
    <name evidence="5 6" type="primary">glsA</name>
    <name evidence="6" type="ORF">LJ656_13180</name>
</gene>
<feature type="binding site" evidence="5">
    <location>
        <position position="83"/>
    </location>
    <ligand>
        <name>substrate</name>
    </ligand>
</feature>
<protein>
    <recommendedName>
        <fullName evidence="2 5">Glutaminase</fullName>
        <ecNumber evidence="2 5">3.5.1.2</ecNumber>
    </recommendedName>
</protein>
<dbReference type="SUPFAM" id="SSF56601">
    <property type="entry name" value="beta-lactamase/transpeptidase-like"/>
    <property type="match status" value="1"/>
</dbReference>
<dbReference type="NCBIfam" id="NF009020">
    <property type="entry name" value="PRK12356.1"/>
    <property type="match status" value="1"/>
</dbReference>
<dbReference type="NCBIfam" id="TIGR03814">
    <property type="entry name" value="Gln_ase"/>
    <property type="match status" value="1"/>
</dbReference>
<proteinExistence type="inferred from homology"/>
<evidence type="ECO:0000256" key="1">
    <source>
        <dbReference type="ARBA" id="ARBA00011076"/>
    </source>
</evidence>
<dbReference type="PANTHER" id="PTHR12544">
    <property type="entry name" value="GLUTAMINASE"/>
    <property type="match status" value="1"/>
</dbReference>
<evidence type="ECO:0000313" key="7">
    <source>
        <dbReference type="Proteomes" id="UP001431019"/>
    </source>
</evidence>
<dbReference type="EMBL" id="JAJITD010000006">
    <property type="protein sequence ID" value="MCC8393545.1"/>
    <property type="molecule type" value="Genomic_DNA"/>
</dbReference>
<comment type="caution">
    <text evidence="6">The sequence shown here is derived from an EMBL/GenBank/DDBJ whole genome shotgun (WGS) entry which is preliminary data.</text>
</comment>
<comment type="caution">
    <text evidence="5">Lacks conserved residue(s) required for the propagation of feature annotation.</text>
</comment>
<evidence type="ECO:0000256" key="5">
    <source>
        <dbReference type="HAMAP-Rule" id="MF_00313"/>
    </source>
</evidence>
<dbReference type="Pfam" id="PF04960">
    <property type="entry name" value="Glutaminase"/>
    <property type="match status" value="1"/>
</dbReference>
<evidence type="ECO:0000256" key="4">
    <source>
        <dbReference type="ARBA" id="ARBA00049534"/>
    </source>
</evidence>
<feature type="binding site" evidence="5">
    <location>
        <position position="185"/>
    </location>
    <ligand>
        <name>substrate</name>
    </ligand>
</feature>
<dbReference type="Gene3D" id="3.40.710.10">
    <property type="entry name" value="DD-peptidase/beta-lactamase superfamily"/>
    <property type="match status" value="1"/>
</dbReference>
<evidence type="ECO:0000256" key="3">
    <source>
        <dbReference type="ARBA" id="ARBA00022801"/>
    </source>
</evidence>
<comment type="similarity">
    <text evidence="1 5">Belongs to the glutaminase family.</text>
</comment>
<dbReference type="InterPro" id="IPR015868">
    <property type="entry name" value="Glutaminase"/>
</dbReference>
<feature type="binding site" evidence="5">
    <location>
        <position position="261"/>
    </location>
    <ligand>
        <name>substrate</name>
    </ligand>
</feature>
<dbReference type="PANTHER" id="PTHR12544:SF48">
    <property type="entry name" value="GLUTAMINASE 1"/>
    <property type="match status" value="1"/>
</dbReference>
<organism evidence="6 7">
    <name type="scientific">Paraburkholderia sejongensis</name>
    <dbReference type="NCBI Taxonomy" id="2886946"/>
    <lineage>
        <taxon>Bacteria</taxon>
        <taxon>Pseudomonadati</taxon>
        <taxon>Pseudomonadota</taxon>
        <taxon>Betaproteobacteria</taxon>
        <taxon>Burkholderiales</taxon>
        <taxon>Burkholderiaceae</taxon>
        <taxon>Paraburkholderia</taxon>
    </lineage>
</organism>
<keyword evidence="3 5" id="KW-0378">Hydrolase</keyword>
<keyword evidence="5" id="KW-0007">Acetylation</keyword>
<dbReference type="Proteomes" id="UP001431019">
    <property type="component" value="Unassembled WGS sequence"/>
</dbReference>
<dbReference type="InterPro" id="IPR012338">
    <property type="entry name" value="Beta-lactam/transpept-like"/>
</dbReference>
<feature type="binding site" evidence="5">
    <location>
        <position position="134"/>
    </location>
    <ligand>
        <name>substrate</name>
    </ligand>
</feature>
<dbReference type="HAMAP" id="MF_00313">
    <property type="entry name" value="Glutaminase"/>
    <property type="match status" value="1"/>
</dbReference>
<reference evidence="6 7" key="1">
    <citation type="submission" date="2021-11" db="EMBL/GenBank/DDBJ databases">
        <authorList>
            <person name="Oh E.-T."/>
            <person name="Kim S.-B."/>
        </authorList>
    </citation>
    <scope>NUCLEOTIDE SEQUENCE [LARGE SCALE GENOMIC DNA]</scope>
    <source>
        <strain evidence="6 7">MMS20-SJTR3</strain>
    </source>
</reference>
<dbReference type="GO" id="GO:0004359">
    <property type="term" value="F:glutaminase activity"/>
    <property type="evidence" value="ECO:0007669"/>
    <property type="project" value="UniProtKB-EC"/>
</dbReference>
<evidence type="ECO:0000313" key="6">
    <source>
        <dbReference type="EMBL" id="MCC8393545.1"/>
    </source>
</evidence>
<comment type="catalytic activity">
    <reaction evidence="4 5">
        <text>L-glutamine + H2O = L-glutamate + NH4(+)</text>
        <dbReference type="Rhea" id="RHEA:15889"/>
        <dbReference type="ChEBI" id="CHEBI:15377"/>
        <dbReference type="ChEBI" id="CHEBI:28938"/>
        <dbReference type="ChEBI" id="CHEBI:29985"/>
        <dbReference type="ChEBI" id="CHEBI:58359"/>
        <dbReference type="EC" id="3.5.1.2"/>
    </reaction>
</comment>
<name>A0ABS8JUG4_9BURK</name>
<comment type="subunit">
    <text evidence="5">Homotetramer.</text>
</comment>
<accession>A0ABS8JUG4</accession>